<dbReference type="InterPro" id="IPR029063">
    <property type="entry name" value="SAM-dependent_MTases_sf"/>
</dbReference>
<accession>A0A094Z1D8</accession>
<name>A0A094Z1D8_9HYPH</name>
<dbReference type="GO" id="GO:0008168">
    <property type="term" value="F:methyltransferase activity"/>
    <property type="evidence" value="ECO:0007669"/>
    <property type="project" value="UniProtKB-KW"/>
</dbReference>
<dbReference type="RefSeq" id="WP_034442318.1">
    <property type="nucleotide sequence ID" value="NZ_JMTK01000002.1"/>
</dbReference>
<dbReference type="AlphaFoldDB" id="A0A094Z1D8"/>
<keyword evidence="4" id="KW-1185">Reference proteome</keyword>
<evidence type="ECO:0000256" key="2">
    <source>
        <dbReference type="ARBA" id="ARBA00022679"/>
    </source>
</evidence>
<gene>
    <name evidence="3" type="ORF">DJ66_1133</name>
</gene>
<evidence type="ECO:0000256" key="1">
    <source>
        <dbReference type="ARBA" id="ARBA00022603"/>
    </source>
</evidence>
<dbReference type="EMBL" id="JMTK01000002">
    <property type="protein sequence ID" value="KJZ82383.1"/>
    <property type="molecule type" value="Genomic_DNA"/>
</dbReference>
<dbReference type="PANTHER" id="PTHR13090">
    <property type="entry name" value="ARGININE-HYDROXYLASE NDUFAF5, MITOCHONDRIAL"/>
    <property type="match status" value="1"/>
</dbReference>
<proteinExistence type="predicted"/>
<keyword evidence="1 3" id="KW-0489">Methyltransferase</keyword>
<evidence type="ECO:0000313" key="4">
    <source>
        <dbReference type="Proteomes" id="UP000033731"/>
    </source>
</evidence>
<dbReference type="InterPro" id="IPR050602">
    <property type="entry name" value="Malonyl-ACP_OMT"/>
</dbReference>
<dbReference type="SUPFAM" id="SSF53335">
    <property type="entry name" value="S-adenosyl-L-methionine-dependent methyltransferases"/>
    <property type="match status" value="1"/>
</dbReference>
<dbReference type="Proteomes" id="UP000033731">
    <property type="component" value="Unassembled WGS sequence"/>
</dbReference>
<dbReference type="Gene3D" id="3.40.50.150">
    <property type="entry name" value="Vaccinia Virus protein VP39"/>
    <property type="match status" value="1"/>
</dbReference>
<protein>
    <submittedName>
        <fullName evidence="3">SAM-dependent methyltransferase, BioC-like protein</fullName>
    </submittedName>
</protein>
<evidence type="ECO:0000313" key="3">
    <source>
        <dbReference type="EMBL" id="KJZ82383.1"/>
    </source>
</evidence>
<dbReference type="PATRIC" id="fig|556287.8.peg.1149"/>
<sequence>MNLLFDMQLINKNRLRSLRQKDFSSHFLLDIVAKEISFRLNMINKTFDNAMELHGATGIVGRTCMKTQKISRMIRTEISTEFSTSDNKVLACPLEDIPSIPQPIDLILSPLNLHIINDTLGMFLKIKNTLKLGGVFLAAIPGVGTLRELRKSLLQAETEITGGASPRIIPFMDIKSAGALMQKAGFISPIIDQDNYTVYYKSMFHLMHDLRKMGMSNPLIHRSTTPPKKSLFTRAAEIYAEENSDSTGNVTANFSIIYVIGWKSSASKEEKIVK</sequence>
<reference evidence="3 4" key="1">
    <citation type="journal article" date="2015" name="Phytopathology">
        <title>Genomes of Candidatus Liberibacter solanacearum haplotype A from New Zealand and the USA suggest significant genome plasticity in the species.</title>
        <authorList>
            <person name="Thompson S.M."/>
            <person name="Johnson C.P."/>
            <person name="Lu A.Y."/>
            <person name="Frampton R.A."/>
            <person name="Sullivan K.L."/>
            <person name="Fiers M.W."/>
            <person name="Crowhurst R.N."/>
            <person name="Pitman A.R."/>
            <person name="Scott I."/>
            <person name="Gudmestad N.C."/>
            <person name="Smith G.R."/>
        </authorList>
    </citation>
    <scope>NUCLEOTIDE SEQUENCE [LARGE SCALE GENOMIC DNA]</scope>
    <source>
        <strain evidence="3 4">LsoNZ1</strain>
    </source>
</reference>
<comment type="caution">
    <text evidence="3">The sequence shown here is derived from an EMBL/GenBank/DDBJ whole genome shotgun (WGS) entry which is preliminary data.</text>
</comment>
<keyword evidence="2 3" id="KW-0808">Transferase</keyword>
<dbReference type="GO" id="GO:0032259">
    <property type="term" value="P:methylation"/>
    <property type="evidence" value="ECO:0007669"/>
    <property type="project" value="UniProtKB-KW"/>
</dbReference>
<organism evidence="3 4">
    <name type="scientific">Candidatus Liberibacter solanacearum</name>
    <dbReference type="NCBI Taxonomy" id="556287"/>
    <lineage>
        <taxon>Bacteria</taxon>
        <taxon>Pseudomonadati</taxon>
        <taxon>Pseudomonadota</taxon>
        <taxon>Alphaproteobacteria</taxon>
        <taxon>Hyphomicrobiales</taxon>
        <taxon>Rhizobiaceae</taxon>
        <taxon>Liberibacter</taxon>
    </lineage>
</organism>
<dbReference type="PANTHER" id="PTHR13090:SF1">
    <property type="entry name" value="ARGININE-HYDROXYLASE NDUFAF5, MITOCHONDRIAL"/>
    <property type="match status" value="1"/>
</dbReference>